<name>A0ACC2PF88_9HYME</name>
<evidence type="ECO:0000313" key="2">
    <source>
        <dbReference type="Proteomes" id="UP001239111"/>
    </source>
</evidence>
<proteinExistence type="predicted"/>
<reference evidence="1" key="1">
    <citation type="submission" date="2023-04" db="EMBL/GenBank/DDBJ databases">
        <title>A chromosome-level genome assembly of the parasitoid wasp Eretmocerus hayati.</title>
        <authorList>
            <person name="Zhong Y."/>
            <person name="Liu S."/>
            <person name="Liu Y."/>
        </authorList>
    </citation>
    <scope>NUCLEOTIDE SEQUENCE</scope>
    <source>
        <strain evidence="1">ZJU_SS_LIU_2023</strain>
    </source>
</reference>
<gene>
    <name evidence="1" type="ORF">QAD02_017895</name>
</gene>
<protein>
    <submittedName>
        <fullName evidence="1">Uncharacterized protein</fullName>
    </submittedName>
</protein>
<accession>A0ACC2PF88</accession>
<evidence type="ECO:0000313" key="1">
    <source>
        <dbReference type="EMBL" id="KAJ8682103.1"/>
    </source>
</evidence>
<organism evidence="1 2">
    <name type="scientific">Eretmocerus hayati</name>
    <dbReference type="NCBI Taxonomy" id="131215"/>
    <lineage>
        <taxon>Eukaryota</taxon>
        <taxon>Metazoa</taxon>
        <taxon>Ecdysozoa</taxon>
        <taxon>Arthropoda</taxon>
        <taxon>Hexapoda</taxon>
        <taxon>Insecta</taxon>
        <taxon>Pterygota</taxon>
        <taxon>Neoptera</taxon>
        <taxon>Endopterygota</taxon>
        <taxon>Hymenoptera</taxon>
        <taxon>Apocrita</taxon>
        <taxon>Proctotrupomorpha</taxon>
        <taxon>Chalcidoidea</taxon>
        <taxon>Aphelinidae</taxon>
        <taxon>Aphelininae</taxon>
        <taxon>Eretmocerus</taxon>
    </lineage>
</organism>
<keyword evidence="2" id="KW-1185">Reference proteome</keyword>
<comment type="caution">
    <text evidence="1">The sequence shown here is derived from an EMBL/GenBank/DDBJ whole genome shotgun (WGS) entry which is preliminary data.</text>
</comment>
<dbReference type="Proteomes" id="UP001239111">
    <property type="component" value="Chromosome 1"/>
</dbReference>
<dbReference type="EMBL" id="CM056741">
    <property type="protein sequence ID" value="KAJ8682103.1"/>
    <property type="molecule type" value="Genomic_DNA"/>
</dbReference>
<sequence>MVEPKMNGHHKQQQYQPINQEENSSSTKKKSLFWAYFWWIFGGPLGLHHVYLGRYEQALVWFCTLGGYFGIGWLRDVYRLPTYVADANESPAYLEWFKLQVRANKKPPFGSVRYLGAVVVSYLFGQLLLMAVPEDEVNGINFRHLIIFVPFAVAFGTWLVGNIGREQGSIWIPLLASYACYPTLYYIGDESSWLGLMVVAATLSFDSFSKQWRLKRRQKRSAWRKLSLFFVFAVIYGGLWASYFYFNATLTDSEGEEIKLSEAIKHFLTSPIWLDLTSSLEEMWIQAKHQGFWATWRQLIDLTDPRGEINAYKILGLSQTASQSEITSRWRALSREHHPDKAKGSEEERRQAHARFLDIQQAYEILSSAKNRRQRKNKKSDAS</sequence>